<feature type="compositionally biased region" description="Basic and acidic residues" evidence="1">
    <location>
        <begin position="445"/>
        <end position="454"/>
    </location>
</feature>
<dbReference type="Proteomes" id="UP001583193">
    <property type="component" value="Unassembled WGS sequence"/>
</dbReference>
<sequence length="454" mass="49399">MTAATTSVGPTVAENGLNNLVHGHITMNMPRFHPIAINPHHSGPHDPSQGHYRHTPYPPPPVEQQQPPLAHPGPQGTPAPPGPPLGPQSIPNQLDQIEARLRQLEHEDAARMAARSHLLAIRKREDEEFRMITESAEAEEEELRRRRKRLKRESMGLSYNAGVDSPPTRATPPRRLSETNAATTLAFFKQQSPQEPVPASLPPPIAHIPTQPPPPPSTDPNGGHVRKKQKYTIKNVEAWGERHGRPISHDPAGRALWKRPSDGRLVYLNCPAPGCGKSDFVTLHGFMCHLTKKHKDRSLGSQSRALELCGTVFDPSAPLQATVINRASTEESHSESPAVYSDSDDDDDDLKHPYGIKREDSSSKLRSTPQVPSTSTNAEPTPATNGSVKQTISSILDNHTEEKSGEMTPPAVSETPEKAPSHTPPKESTAEPSAQPPAPVNNAGDEAKEPVPNN</sequence>
<comment type="caution">
    <text evidence="2">The sequence shown here is derived from an EMBL/GenBank/DDBJ whole genome shotgun (WGS) entry which is preliminary data.</text>
</comment>
<feature type="region of interest" description="Disordered" evidence="1">
    <location>
        <begin position="190"/>
        <end position="227"/>
    </location>
</feature>
<protein>
    <submittedName>
        <fullName evidence="2">Uncharacterized protein</fullName>
    </submittedName>
</protein>
<dbReference type="EMBL" id="JAVDPF010000002">
    <property type="protein sequence ID" value="KAL1885868.1"/>
    <property type="molecule type" value="Genomic_DNA"/>
</dbReference>
<feature type="region of interest" description="Disordered" evidence="1">
    <location>
        <begin position="326"/>
        <end position="454"/>
    </location>
</feature>
<keyword evidence="3" id="KW-1185">Reference proteome</keyword>
<evidence type="ECO:0000313" key="2">
    <source>
        <dbReference type="EMBL" id="KAL1885868.1"/>
    </source>
</evidence>
<feature type="compositionally biased region" description="Pro residues" evidence="1">
    <location>
        <begin position="195"/>
        <end position="218"/>
    </location>
</feature>
<evidence type="ECO:0000256" key="1">
    <source>
        <dbReference type="SAM" id="MobiDB-lite"/>
    </source>
</evidence>
<evidence type="ECO:0000313" key="3">
    <source>
        <dbReference type="Proteomes" id="UP001583193"/>
    </source>
</evidence>
<feature type="compositionally biased region" description="Basic and acidic residues" evidence="1">
    <location>
        <begin position="349"/>
        <end position="363"/>
    </location>
</feature>
<feature type="compositionally biased region" description="Polar residues" evidence="1">
    <location>
        <begin position="364"/>
        <end position="397"/>
    </location>
</feature>
<name>A0ABR3YDJ3_9EURO</name>
<reference evidence="2 3" key="1">
    <citation type="journal article" date="2024" name="IMA Fungus">
        <title>IMA Genome - F19 : A genome assembly and annotation guide to empower mycologists, including annotated draft genome sequences of Ceratocystis pirilliformis, Diaporthe australafricana, Fusarium ophioides, Paecilomyces lecythidis, and Sporothrix stenoceras.</title>
        <authorList>
            <person name="Aylward J."/>
            <person name="Wilson A.M."/>
            <person name="Visagie C.M."/>
            <person name="Spraker J."/>
            <person name="Barnes I."/>
            <person name="Buitendag C."/>
            <person name="Ceriani C."/>
            <person name="Del Mar Angel L."/>
            <person name="du Plessis D."/>
            <person name="Fuchs T."/>
            <person name="Gasser K."/>
            <person name="Kramer D."/>
            <person name="Li W."/>
            <person name="Munsamy K."/>
            <person name="Piso A."/>
            <person name="Price J.L."/>
            <person name="Sonnekus B."/>
            <person name="Thomas C."/>
            <person name="van der Nest A."/>
            <person name="van Dijk A."/>
            <person name="van Heerden A."/>
            <person name="van Vuuren N."/>
            <person name="Yilmaz N."/>
            <person name="Duong T.A."/>
            <person name="van der Merwe N.A."/>
            <person name="Wingfield M.J."/>
            <person name="Wingfield B.D."/>
        </authorList>
    </citation>
    <scope>NUCLEOTIDE SEQUENCE [LARGE SCALE GENOMIC DNA]</scope>
    <source>
        <strain evidence="2 3">CMW 18167</strain>
    </source>
</reference>
<organism evidence="2 3">
    <name type="scientific">Paecilomyces lecythidis</name>
    <dbReference type="NCBI Taxonomy" id="3004212"/>
    <lineage>
        <taxon>Eukaryota</taxon>
        <taxon>Fungi</taxon>
        <taxon>Dikarya</taxon>
        <taxon>Ascomycota</taxon>
        <taxon>Pezizomycotina</taxon>
        <taxon>Eurotiomycetes</taxon>
        <taxon>Eurotiomycetidae</taxon>
        <taxon>Eurotiales</taxon>
        <taxon>Thermoascaceae</taxon>
        <taxon>Paecilomyces</taxon>
    </lineage>
</organism>
<accession>A0ABR3YDJ3</accession>
<feature type="compositionally biased region" description="Pro residues" evidence="1">
    <location>
        <begin position="69"/>
        <end position="86"/>
    </location>
</feature>
<feature type="region of interest" description="Disordered" evidence="1">
    <location>
        <begin position="33"/>
        <end position="91"/>
    </location>
</feature>
<proteinExistence type="predicted"/>
<feature type="compositionally biased region" description="Basic and acidic residues" evidence="1">
    <location>
        <begin position="415"/>
        <end position="429"/>
    </location>
</feature>
<gene>
    <name evidence="2" type="ORF">Plec18167_001364</name>
</gene>